<evidence type="ECO:0000256" key="3">
    <source>
        <dbReference type="ARBA" id="ARBA00022840"/>
    </source>
</evidence>
<evidence type="ECO:0000313" key="7">
    <source>
        <dbReference type="Proteomes" id="UP000245802"/>
    </source>
</evidence>
<dbReference type="OrthoDB" id="273392at2"/>
<dbReference type="InterPro" id="IPR003593">
    <property type="entry name" value="AAA+_ATPase"/>
</dbReference>
<dbReference type="GO" id="GO:0005886">
    <property type="term" value="C:plasma membrane"/>
    <property type="evidence" value="ECO:0007669"/>
    <property type="project" value="TreeGrafter"/>
</dbReference>
<organism evidence="6 7">
    <name type="scientific">Gemmata obscuriglobus</name>
    <dbReference type="NCBI Taxonomy" id="114"/>
    <lineage>
        <taxon>Bacteria</taxon>
        <taxon>Pseudomonadati</taxon>
        <taxon>Planctomycetota</taxon>
        <taxon>Planctomycetia</taxon>
        <taxon>Gemmatales</taxon>
        <taxon>Gemmataceae</taxon>
        <taxon>Gemmata</taxon>
    </lineage>
</organism>
<keyword evidence="3 6" id="KW-0067">ATP-binding</keyword>
<evidence type="ECO:0000259" key="5">
    <source>
        <dbReference type="PROSITE" id="PS50893"/>
    </source>
</evidence>
<protein>
    <submittedName>
        <fullName evidence="6">ABC transporter ATP-binding protein</fullName>
    </submittedName>
</protein>
<dbReference type="GO" id="GO:0016887">
    <property type="term" value="F:ATP hydrolysis activity"/>
    <property type="evidence" value="ECO:0007669"/>
    <property type="project" value="InterPro"/>
</dbReference>
<accession>A0A2Z3GUZ9</accession>
<gene>
    <name evidence="6" type="ORF">C1280_04615</name>
</gene>
<dbReference type="GO" id="GO:0022857">
    <property type="term" value="F:transmembrane transporter activity"/>
    <property type="evidence" value="ECO:0007669"/>
    <property type="project" value="TreeGrafter"/>
</dbReference>
<dbReference type="GO" id="GO:0098796">
    <property type="term" value="C:membrane protein complex"/>
    <property type="evidence" value="ECO:0007669"/>
    <property type="project" value="UniProtKB-ARBA"/>
</dbReference>
<dbReference type="Gene3D" id="3.40.50.300">
    <property type="entry name" value="P-loop containing nucleotide triphosphate hydrolases"/>
    <property type="match status" value="1"/>
</dbReference>
<reference evidence="6 7" key="1">
    <citation type="submission" date="2018-01" db="EMBL/GenBank/DDBJ databases">
        <title>G. obscuriglobus.</title>
        <authorList>
            <person name="Franke J."/>
            <person name="Blomberg W."/>
            <person name="Selmecki A."/>
        </authorList>
    </citation>
    <scope>NUCLEOTIDE SEQUENCE [LARGE SCALE GENOMIC DNA]</scope>
    <source>
        <strain evidence="6 7">DSM 5831</strain>
    </source>
</reference>
<evidence type="ECO:0000256" key="2">
    <source>
        <dbReference type="ARBA" id="ARBA00022741"/>
    </source>
</evidence>
<evidence type="ECO:0000256" key="1">
    <source>
        <dbReference type="ARBA" id="ARBA00022448"/>
    </source>
</evidence>
<proteinExistence type="inferred from homology"/>
<dbReference type="SUPFAM" id="SSF52540">
    <property type="entry name" value="P-loop containing nucleoside triphosphate hydrolases"/>
    <property type="match status" value="1"/>
</dbReference>
<dbReference type="Proteomes" id="UP000245802">
    <property type="component" value="Chromosome"/>
</dbReference>
<dbReference type="KEGG" id="gog:C1280_04615"/>
<sequence length="240" mass="25693">MTDRPADYLLYGEQLAKTYPDGDVRALNGVTLGVRAGQHVAITGPSGCGKSTLLNLLGVLDTPVAGEVYYRGEPLSKCPNLNHFRARQIGFVFQSFFLIPTLTAKENVQVPMFEGPALSARARAKKAEELLELVGMSKRANHLPVQLSVGERQRVALARSLANDPAILLADEPTGNLDSDNAVKVLDLFASLQKARNLALLVVTHSDEVAQRADRVIRMKDGRVVSDSANGRAAPAGGPG</sequence>
<dbReference type="Pfam" id="PF00005">
    <property type="entry name" value="ABC_tran"/>
    <property type="match status" value="1"/>
</dbReference>
<keyword evidence="7" id="KW-1185">Reference proteome</keyword>
<dbReference type="FunFam" id="3.40.50.300:FF:000032">
    <property type="entry name" value="Export ABC transporter ATP-binding protein"/>
    <property type="match status" value="1"/>
</dbReference>
<dbReference type="AlphaFoldDB" id="A0A2Z3GUZ9"/>
<keyword evidence="2" id="KW-0547">Nucleotide-binding</keyword>
<dbReference type="PROSITE" id="PS00211">
    <property type="entry name" value="ABC_TRANSPORTER_1"/>
    <property type="match status" value="1"/>
</dbReference>
<dbReference type="InterPro" id="IPR027417">
    <property type="entry name" value="P-loop_NTPase"/>
</dbReference>
<dbReference type="SMART" id="SM00382">
    <property type="entry name" value="AAA"/>
    <property type="match status" value="1"/>
</dbReference>
<dbReference type="RefSeq" id="WP_010045529.1">
    <property type="nucleotide sequence ID" value="NZ_CP025958.1"/>
</dbReference>
<dbReference type="PROSITE" id="PS50893">
    <property type="entry name" value="ABC_TRANSPORTER_2"/>
    <property type="match status" value="1"/>
</dbReference>
<dbReference type="PANTHER" id="PTHR24220">
    <property type="entry name" value="IMPORT ATP-BINDING PROTEIN"/>
    <property type="match status" value="1"/>
</dbReference>
<dbReference type="GO" id="GO:0005524">
    <property type="term" value="F:ATP binding"/>
    <property type="evidence" value="ECO:0007669"/>
    <property type="project" value="UniProtKB-KW"/>
</dbReference>
<name>A0A2Z3GUZ9_9BACT</name>
<evidence type="ECO:0000256" key="4">
    <source>
        <dbReference type="ARBA" id="ARBA00038388"/>
    </source>
</evidence>
<keyword evidence="1" id="KW-0813">Transport</keyword>
<dbReference type="InterPro" id="IPR017871">
    <property type="entry name" value="ABC_transporter-like_CS"/>
</dbReference>
<feature type="domain" description="ABC transporter" evidence="5">
    <location>
        <begin position="10"/>
        <end position="240"/>
    </location>
</feature>
<dbReference type="InterPro" id="IPR017911">
    <property type="entry name" value="MacB-like_ATP-bd"/>
</dbReference>
<dbReference type="PANTHER" id="PTHR24220:SF86">
    <property type="entry name" value="ABC TRANSPORTER ABCH.1"/>
    <property type="match status" value="1"/>
</dbReference>
<dbReference type="InterPro" id="IPR015854">
    <property type="entry name" value="ABC_transpr_LolD-like"/>
</dbReference>
<dbReference type="InterPro" id="IPR003439">
    <property type="entry name" value="ABC_transporter-like_ATP-bd"/>
</dbReference>
<dbReference type="CDD" id="cd03255">
    <property type="entry name" value="ABC_MJ0796_LolCDE_FtsE"/>
    <property type="match status" value="1"/>
</dbReference>
<comment type="similarity">
    <text evidence="4">Belongs to the ABC transporter superfamily. Macrolide exporter (TC 3.A.1.122) family.</text>
</comment>
<dbReference type="EMBL" id="CP025958">
    <property type="protein sequence ID" value="AWM36371.1"/>
    <property type="molecule type" value="Genomic_DNA"/>
</dbReference>
<evidence type="ECO:0000313" key="6">
    <source>
        <dbReference type="EMBL" id="AWM36371.1"/>
    </source>
</evidence>